<gene>
    <name evidence="1" type="ORF">MHBO_000940</name>
</gene>
<accession>A0ABV2AHB6</accession>
<dbReference type="EMBL" id="JBDODL010000190">
    <property type="protein sequence ID" value="MES1919069.1"/>
    <property type="molecule type" value="Genomic_DNA"/>
</dbReference>
<sequence>MKLLDYLDNDNFSCLGDINEAISKGSFIFLCEHCTDFKSCKGRQCAKKRKKYQSIKENYIKMAIFKRRRILANPNLLDFLKTGRIPGPPLSFALKPKICKIFDVERDKEMPSLEEIHIFVTSVMTK</sequence>
<keyword evidence="2" id="KW-1185">Reference proteome</keyword>
<organism evidence="1 2">
    <name type="scientific">Bonamia ostreae</name>
    <dbReference type="NCBI Taxonomy" id="126728"/>
    <lineage>
        <taxon>Eukaryota</taxon>
        <taxon>Sar</taxon>
        <taxon>Rhizaria</taxon>
        <taxon>Endomyxa</taxon>
        <taxon>Ascetosporea</taxon>
        <taxon>Haplosporida</taxon>
        <taxon>Bonamia</taxon>
    </lineage>
</organism>
<dbReference type="Proteomes" id="UP001439008">
    <property type="component" value="Unassembled WGS sequence"/>
</dbReference>
<comment type="caution">
    <text evidence="1">The sequence shown here is derived from an EMBL/GenBank/DDBJ whole genome shotgun (WGS) entry which is preliminary data.</text>
</comment>
<protein>
    <submittedName>
        <fullName evidence="1">Uncharacterized protein</fullName>
    </submittedName>
</protein>
<evidence type="ECO:0000313" key="1">
    <source>
        <dbReference type="EMBL" id="MES1919069.1"/>
    </source>
</evidence>
<name>A0ABV2AHB6_9EUKA</name>
<reference evidence="1 2" key="1">
    <citation type="journal article" date="2024" name="BMC Biol.">
        <title>Comparative genomics of Ascetosporea gives new insight into the evolutionary basis for animal parasitism in Rhizaria.</title>
        <authorList>
            <person name="Hiltunen Thoren M."/>
            <person name="Onut-Brannstrom I."/>
            <person name="Alfjorden A."/>
            <person name="Peckova H."/>
            <person name="Swords F."/>
            <person name="Hooper C."/>
            <person name="Holzer A.S."/>
            <person name="Bass D."/>
            <person name="Burki F."/>
        </authorList>
    </citation>
    <scope>NUCLEOTIDE SEQUENCE [LARGE SCALE GENOMIC DNA]</scope>
    <source>
        <strain evidence="1">20-A016</strain>
    </source>
</reference>
<evidence type="ECO:0000313" key="2">
    <source>
        <dbReference type="Proteomes" id="UP001439008"/>
    </source>
</evidence>
<proteinExistence type="predicted"/>